<dbReference type="Proteomes" id="UP000606786">
    <property type="component" value="Unassembled WGS sequence"/>
</dbReference>
<dbReference type="OrthoDB" id="6664669at2759"/>
<dbReference type="SMART" id="SM00697">
    <property type="entry name" value="DM8"/>
    <property type="match status" value="1"/>
</dbReference>
<protein>
    <submittedName>
        <fullName evidence="2">(Mediterranean fruit fly) hypothetical protein</fullName>
    </submittedName>
</protein>
<dbReference type="PANTHER" id="PTHR20898:SF0">
    <property type="entry name" value="DAEDALUS ON 3-RELATED"/>
    <property type="match status" value="1"/>
</dbReference>
<dbReference type="PANTHER" id="PTHR20898">
    <property type="entry name" value="DAEDALUS ON 3-RELATED-RELATED"/>
    <property type="match status" value="1"/>
</dbReference>
<dbReference type="EMBL" id="CAJHJT010000034">
    <property type="protein sequence ID" value="CAD7005380.1"/>
    <property type="molecule type" value="Genomic_DNA"/>
</dbReference>
<proteinExistence type="predicted"/>
<reference evidence="2" key="1">
    <citation type="submission" date="2020-11" db="EMBL/GenBank/DDBJ databases">
        <authorList>
            <person name="Whitehead M."/>
        </authorList>
    </citation>
    <scope>NUCLEOTIDE SEQUENCE</scope>
    <source>
        <strain evidence="2">EGII</strain>
    </source>
</reference>
<evidence type="ECO:0000313" key="3">
    <source>
        <dbReference type="Proteomes" id="UP000606786"/>
    </source>
</evidence>
<dbReference type="Pfam" id="PF06477">
    <property type="entry name" value="DUF1091"/>
    <property type="match status" value="1"/>
</dbReference>
<organism evidence="2 3">
    <name type="scientific">Ceratitis capitata</name>
    <name type="common">Mediterranean fruit fly</name>
    <name type="synonym">Tephritis capitata</name>
    <dbReference type="NCBI Taxonomy" id="7213"/>
    <lineage>
        <taxon>Eukaryota</taxon>
        <taxon>Metazoa</taxon>
        <taxon>Ecdysozoa</taxon>
        <taxon>Arthropoda</taxon>
        <taxon>Hexapoda</taxon>
        <taxon>Insecta</taxon>
        <taxon>Pterygota</taxon>
        <taxon>Neoptera</taxon>
        <taxon>Endopterygota</taxon>
        <taxon>Diptera</taxon>
        <taxon>Brachycera</taxon>
        <taxon>Muscomorpha</taxon>
        <taxon>Tephritoidea</taxon>
        <taxon>Tephritidae</taxon>
        <taxon>Ceratitis</taxon>
        <taxon>Ceratitis</taxon>
    </lineage>
</organism>
<feature type="chain" id="PRO_5033044186" evidence="1">
    <location>
        <begin position="25"/>
        <end position="180"/>
    </location>
</feature>
<comment type="caution">
    <text evidence="2">The sequence shown here is derived from an EMBL/GenBank/DDBJ whole genome shotgun (WGS) entry which is preliminary data.</text>
</comment>
<dbReference type="KEGG" id="ccat:101460836"/>
<gene>
    <name evidence="2" type="ORF">CCAP1982_LOCUS13740</name>
</gene>
<dbReference type="AlphaFoldDB" id="A0A811V2V1"/>
<evidence type="ECO:0000256" key="1">
    <source>
        <dbReference type="SAM" id="SignalP"/>
    </source>
</evidence>
<accession>A0A811V2V1</accession>
<feature type="signal peptide" evidence="1">
    <location>
        <begin position="1"/>
        <end position="24"/>
    </location>
</feature>
<keyword evidence="3" id="KW-1185">Reference proteome</keyword>
<keyword evidence="1" id="KW-0732">Signal</keyword>
<evidence type="ECO:0000313" key="2">
    <source>
        <dbReference type="EMBL" id="CAD7005380.1"/>
    </source>
</evidence>
<name>A0A811V2V1_CERCA</name>
<sequence length="180" mass="21136">MTSPAKLIIISVLLLIEFTSHTVGISEVLFKSVQSRSTHRYISNHSVEIVNGTLYTEFQLIRRLDPGVRCHLEFQLRIANSKRYQSLFFFDIDICGTIIALKDHFLKSWYRSLMKYSNFMENCPFNPDRYYLKGWKLDASLFPKYLYPGDYNIIVIIYNGPYRKRGMDLVTEVQLETNVI</sequence>
<dbReference type="InterPro" id="IPR010512">
    <property type="entry name" value="DUF1091"/>
</dbReference>